<proteinExistence type="predicted"/>
<protein>
    <submittedName>
        <fullName evidence="1">DUF3052 domain-containing protein</fullName>
    </submittedName>
</protein>
<sequence>MSMAGYSGTPLWKKLGFKPGMKIALIHAPAHYASLMADAPEGLSFGQTAKASDAIHLFIGDTKGLALITKLAVHLPPASMLWVSWPKLSSRLSTGLSENDIRKVALAAGLVDIKVCALDQDWSGLKLTRRKK</sequence>
<comment type="caution">
    <text evidence="1">The sequence shown here is derived from an EMBL/GenBank/DDBJ whole genome shotgun (WGS) entry which is preliminary data.</text>
</comment>
<accession>A0ACC5RE58</accession>
<reference evidence="1" key="1">
    <citation type="submission" date="2021-01" db="EMBL/GenBank/DDBJ databases">
        <authorList>
            <person name="Sun Q."/>
        </authorList>
    </citation>
    <scope>NUCLEOTIDE SEQUENCE</scope>
    <source>
        <strain evidence="1">YIM B02566</strain>
    </source>
</reference>
<evidence type="ECO:0000313" key="2">
    <source>
        <dbReference type="Proteomes" id="UP000616151"/>
    </source>
</evidence>
<dbReference type="EMBL" id="JAENHL010000008">
    <property type="protein sequence ID" value="MBK1870943.1"/>
    <property type="molecule type" value="Genomic_DNA"/>
</dbReference>
<gene>
    <name evidence="1" type="ORF">JHL16_31550</name>
</gene>
<keyword evidence="2" id="KW-1185">Reference proteome</keyword>
<organism evidence="1 2">
    <name type="scientific">Taklimakanibacter albus</name>
    <dbReference type="NCBI Taxonomy" id="2800327"/>
    <lineage>
        <taxon>Bacteria</taxon>
        <taxon>Pseudomonadati</taxon>
        <taxon>Pseudomonadota</taxon>
        <taxon>Alphaproteobacteria</taxon>
        <taxon>Hyphomicrobiales</taxon>
        <taxon>Aestuariivirgaceae</taxon>
        <taxon>Taklimakanibacter</taxon>
    </lineage>
</organism>
<dbReference type="Proteomes" id="UP000616151">
    <property type="component" value="Unassembled WGS sequence"/>
</dbReference>
<name>A0ACC5RE58_9HYPH</name>
<evidence type="ECO:0000313" key="1">
    <source>
        <dbReference type="EMBL" id="MBK1870943.1"/>
    </source>
</evidence>